<keyword evidence="7" id="KW-1185">Reference proteome</keyword>
<dbReference type="GO" id="GO:0003677">
    <property type="term" value="F:DNA binding"/>
    <property type="evidence" value="ECO:0007669"/>
    <property type="project" value="UniProtKB-UniRule"/>
</dbReference>
<dbReference type="InterPro" id="IPR009057">
    <property type="entry name" value="Homeodomain-like_sf"/>
</dbReference>
<dbReference type="SUPFAM" id="SSF48498">
    <property type="entry name" value="Tetracyclin repressor-like, C-terminal domain"/>
    <property type="match status" value="1"/>
</dbReference>
<dbReference type="EMBL" id="FQYX01000003">
    <property type="protein sequence ID" value="SHI56385.1"/>
    <property type="molecule type" value="Genomic_DNA"/>
</dbReference>
<protein>
    <submittedName>
        <fullName evidence="6">Transcriptional regulator, TetR family</fullName>
    </submittedName>
</protein>
<reference evidence="6 7" key="1">
    <citation type="submission" date="2016-11" db="EMBL/GenBank/DDBJ databases">
        <authorList>
            <person name="Jaros S."/>
            <person name="Januszkiewicz K."/>
            <person name="Wedrychowicz H."/>
        </authorList>
    </citation>
    <scope>NUCLEOTIDE SEQUENCE [LARGE SCALE GENOMIC DNA]</scope>
    <source>
        <strain evidence="6 7">CGMCC 1.8863</strain>
    </source>
</reference>
<evidence type="ECO:0000259" key="5">
    <source>
        <dbReference type="PROSITE" id="PS50977"/>
    </source>
</evidence>
<dbReference type="Gene3D" id="1.10.357.10">
    <property type="entry name" value="Tetracycline Repressor, domain 2"/>
    <property type="match status" value="1"/>
</dbReference>
<keyword evidence="2 4" id="KW-0238">DNA-binding</keyword>
<feature type="DNA-binding region" description="H-T-H motif" evidence="4">
    <location>
        <begin position="27"/>
        <end position="46"/>
    </location>
</feature>
<evidence type="ECO:0000256" key="3">
    <source>
        <dbReference type="ARBA" id="ARBA00023163"/>
    </source>
</evidence>
<dbReference type="PRINTS" id="PR00455">
    <property type="entry name" value="HTHTETR"/>
</dbReference>
<evidence type="ECO:0000256" key="2">
    <source>
        <dbReference type="ARBA" id="ARBA00023125"/>
    </source>
</evidence>
<evidence type="ECO:0000256" key="4">
    <source>
        <dbReference type="PROSITE-ProRule" id="PRU00335"/>
    </source>
</evidence>
<evidence type="ECO:0000256" key="1">
    <source>
        <dbReference type="ARBA" id="ARBA00023015"/>
    </source>
</evidence>
<organism evidence="6 7">
    <name type="scientific">Arenibacter nanhaiticus</name>
    <dbReference type="NCBI Taxonomy" id="558155"/>
    <lineage>
        <taxon>Bacteria</taxon>
        <taxon>Pseudomonadati</taxon>
        <taxon>Bacteroidota</taxon>
        <taxon>Flavobacteriia</taxon>
        <taxon>Flavobacteriales</taxon>
        <taxon>Flavobacteriaceae</taxon>
        <taxon>Arenibacter</taxon>
    </lineage>
</organism>
<dbReference type="Pfam" id="PF16925">
    <property type="entry name" value="TetR_C_13"/>
    <property type="match status" value="1"/>
</dbReference>
<dbReference type="OrthoDB" id="9798857at2"/>
<dbReference type="InterPro" id="IPR011075">
    <property type="entry name" value="TetR_C"/>
</dbReference>
<dbReference type="PROSITE" id="PS50977">
    <property type="entry name" value="HTH_TETR_2"/>
    <property type="match status" value="1"/>
</dbReference>
<sequence length="196" mass="22376">MQKLNTRNKILNTAFELIYKKGFNATSIDDIIKHTSYTKGAFFHHFKTKEDLGIALISDIIKPGMEKVLIIPLITTKDPISSIYSGIENLLLNAELFDIKYGCPAINLIEEMSPVNKRFYMHLSQIIISWENAIEQSIEKAKQYKLIRSDIVPKEVSCFVISGYAGIRNLGKLKGYECYNTYLEGLDKYLKSLIIN</sequence>
<dbReference type="RefSeq" id="WP_072763161.1">
    <property type="nucleotide sequence ID" value="NZ_FQYX01000003.1"/>
</dbReference>
<gene>
    <name evidence="6" type="ORF">SAMN04487911_10392</name>
</gene>
<keyword evidence="1" id="KW-0805">Transcription regulation</keyword>
<dbReference type="SUPFAM" id="SSF46689">
    <property type="entry name" value="Homeodomain-like"/>
    <property type="match status" value="1"/>
</dbReference>
<proteinExistence type="predicted"/>
<dbReference type="AlphaFoldDB" id="A0A1M6C5T2"/>
<dbReference type="STRING" id="558155.SAMN04487911_10392"/>
<dbReference type="InterPro" id="IPR036271">
    <property type="entry name" value="Tet_transcr_reg_TetR-rel_C_sf"/>
</dbReference>
<dbReference type="PANTHER" id="PTHR47506:SF6">
    <property type="entry name" value="HTH-TYPE TRANSCRIPTIONAL REPRESSOR NEMR"/>
    <property type="match status" value="1"/>
</dbReference>
<dbReference type="InterPro" id="IPR001647">
    <property type="entry name" value="HTH_TetR"/>
</dbReference>
<accession>A0A1M6C5T2</accession>
<dbReference type="PANTHER" id="PTHR47506">
    <property type="entry name" value="TRANSCRIPTIONAL REGULATORY PROTEIN"/>
    <property type="match status" value="1"/>
</dbReference>
<keyword evidence="3" id="KW-0804">Transcription</keyword>
<name>A0A1M6C5T2_9FLAO</name>
<dbReference type="Pfam" id="PF00440">
    <property type="entry name" value="TetR_N"/>
    <property type="match status" value="1"/>
</dbReference>
<evidence type="ECO:0000313" key="7">
    <source>
        <dbReference type="Proteomes" id="UP000184231"/>
    </source>
</evidence>
<evidence type="ECO:0000313" key="6">
    <source>
        <dbReference type="EMBL" id="SHI56385.1"/>
    </source>
</evidence>
<dbReference type="Proteomes" id="UP000184231">
    <property type="component" value="Unassembled WGS sequence"/>
</dbReference>
<feature type="domain" description="HTH tetR-type" evidence="5">
    <location>
        <begin position="4"/>
        <end position="64"/>
    </location>
</feature>